<accession>A0A8T4KTA5</accession>
<proteinExistence type="predicted"/>
<dbReference type="InterPro" id="IPR044720">
    <property type="entry name" value="HVO_2753-like"/>
</dbReference>
<dbReference type="AlphaFoldDB" id="A0A8T4KTA5"/>
<reference evidence="2" key="2">
    <citation type="submission" date="2021-05" db="EMBL/GenBank/DDBJ databases">
        <title>Protein family content uncovers lineage relationships and bacterial pathway maintenance mechanisms in DPANN archaea.</title>
        <authorList>
            <person name="Castelle C.J."/>
            <person name="Meheust R."/>
            <person name="Jaffe A.L."/>
            <person name="Seitz K."/>
            <person name="Gong X."/>
            <person name="Baker B.J."/>
            <person name="Banfield J.F."/>
        </authorList>
    </citation>
    <scope>NUCLEOTIDE SEQUENCE</scope>
    <source>
        <strain evidence="2">RIFCSPHIGHO2_01_FULL_AR10_44_11</strain>
    </source>
</reference>
<dbReference type="Proteomes" id="UP000677687">
    <property type="component" value="Unassembled WGS sequence"/>
</dbReference>
<dbReference type="InterPro" id="IPR011668">
    <property type="entry name" value="HVO_2753-like_ZBP"/>
</dbReference>
<evidence type="ECO:0000313" key="2">
    <source>
        <dbReference type="EMBL" id="MBS3057591.1"/>
    </source>
</evidence>
<protein>
    <submittedName>
        <fullName evidence="2">DUF1610 domain-containing protein</fullName>
    </submittedName>
</protein>
<evidence type="ECO:0000259" key="1">
    <source>
        <dbReference type="Pfam" id="PF07754"/>
    </source>
</evidence>
<feature type="domain" description="Small zinc finger protein HVO-2753-like zinc-binding pocket" evidence="1">
    <location>
        <begin position="4"/>
        <end position="47"/>
    </location>
</feature>
<sequence>MKICTTCNKKVTRDYAEFRCPKCGKSNIVRCMHCRETVNTYTCPKCGFTGP</sequence>
<dbReference type="Pfam" id="PF07754">
    <property type="entry name" value="HVO_2753_ZBP"/>
    <property type="match status" value="1"/>
</dbReference>
<name>A0A8T4KTA5_9ARCH</name>
<organism evidence="2 3">
    <name type="scientific">Candidatus Iainarchaeum sp</name>
    <dbReference type="NCBI Taxonomy" id="3101447"/>
    <lineage>
        <taxon>Archaea</taxon>
        <taxon>Candidatus Iainarchaeota</taxon>
        <taxon>Candidatus Iainarchaeia</taxon>
        <taxon>Candidatus Iainarchaeales</taxon>
        <taxon>Candidatus Iainarchaeaceae</taxon>
        <taxon>Candidatus Iainarchaeum</taxon>
    </lineage>
</organism>
<reference evidence="2" key="1">
    <citation type="submission" date="2021-03" db="EMBL/GenBank/DDBJ databases">
        <authorList>
            <person name="Jaffe A."/>
        </authorList>
    </citation>
    <scope>NUCLEOTIDE SEQUENCE</scope>
    <source>
        <strain evidence="2">RIFCSPHIGHO2_01_FULL_AR10_44_11</strain>
    </source>
</reference>
<comment type="caution">
    <text evidence="2">The sequence shown here is derived from an EMBL/GenBank/DDBJ whole genome shotgun (WGS) entry which is preliminary data.</text>
</comment>
<dbReference type="PANTHER" id="PTHR40733:SF1">
    <property type="entry name" value="SMALL ZINC FINGER PROTEIN HVO-2753-LIKE ZINC-BINDING POCKET DOMAIN-CONTAINING PROTEIN"/>
    <property type="match status" value="1"/>
</dbReference>
<dbReference type="NCBIfam" id="NF011481">
    <property type="entry name" value="PRK14890.1"/>
    <property type="match status" value="1"/>
</dbReference>
<evidence type="ECO:0000313" key="3">
    <source>
        <dbReference type="Proteomes" id="UP000677687"/>
    </source>
</evidence>
<dbReference type="EMBL" id="JAGVWD010000045">
    <property type="protein sequence ID" value="MBS3057591.1"/>
    <property type="molecule type" value="Genomic_DNA"/>
</dbReference>
<gene>
    <name evidence="2" type="ORF">J4415_03090</name>
</gene>
<dbReference type="PANTHER" id="PTHR40733">
    <property type="entry name" value="ZINC-RIBBON RNA-BINDING PROTEIN INVOLVED IN TRANSLATION-RELATED"/>
    <property type="match status" value="1"/>
</dbReference>